<sequence>MGHGSSVSRLRPGSGALEWGTVNDQSTGHRPPSGNGRPLSIALQALDPDLPLPVYAKPGDAGADLRSREDVVLGPGERALVPTGVAIALPEGFAGFVHPRSGLAARHGITVVNAPGTVDSGYRGEIMVTLLNTDGAESFTVRRGDRIAQLVVQRVEQAVFEVVEVLPGSARGGTGFGSSGTA</sequence>
<dbReference type="InterPro" id="IPR008181">
    <property type="entry name" value="dUTPase"/>
</dbReference>
<dbReference type="NCBIfam" id="TIGR00576">
    <property type="entry name" value="dut"/>
    <property type="match status" value="1"/>
</dbReference>
<dbReference type="Pfam" id="PF00692">
    <property type="entry name" value="dUTPase"/>
    <property type="match status" value="1"/>
</dbReference>
<dbReference type="InterPro" id="IPR029054">
    <property type="entry name" value="dUTPase-like"/>
</dbReference>
<dbReference type="SUPFAM" id="SSF51283">
    <property type="entry name" value="dUTPase-like"/>
    <property type="match status" value="1"/>
</dbReference>
<evidence type="ECO:0000256" key="3">
    <source>
        <dbReference type="ARBA" id="ARBA00023080"/>
    </source>
</evidence>
<feature type="binding site" evidence="5">
    <location>
        <position position="113"/>
    </location>
    <ligand>
        <name>substrate</name>
    </ligand>
</feature>
<feature type="domain" description="dUTPase-like" evidence="7">
    <location>
        <begin position="51"/>
        <end position="180"/>
    </location>
</feature>
<accession>A0ABN2KB93</accession>
<dbReference type="EC" id="3.6.1.23" evidence="5"/>
<name>A0ABN2KB93_9MICC</name>
<comment type="function">
    <text evidence="5">This enzyme is involved in nucleotide metabolism: it produces dUMP, the immediate precursor of thymidine nucleotides and it decreases the intracellular concentration of dUTP so that uracil cannot be incorporated into DNA.</text>
</comment>
<organism evidence="8 9">
    <name type="scientific">Kocuria aegyptia</name>
    <dbReference type="NCBI Taxonomy" id="330943"/>
    <lineage>
        <taxon>Bacteria</taxon>
        <taxon>Bacillati</taxon>
        <taxon>Actinomycetota</taxon>
        <taxon>Actinomycetes</taxon>
        <taxon>Micrococcales</taxon>
        <taxon>Micrococcaceae</taxon>
        <taxon>Kocuria</taxon>
    </lineage>
</organism>
<feature type="binding site" evidence="5">
    <location>
        <begin position="100"/>
        <end position="102"/>
    </location>
    <ligand>
        <name>substrate</name>
    </ligand>
</feature>
<protein>
    <recommendedName>
        <fullName evidence="5">Deoxyuridine 5'-triphosphate nucleotidohydrolase</fullName>
        <shortName evidence="5">dUTPase</shortName>
        <ecNumber evidence="5">3.6.1.23</ecNumber>
    </recommendedName>
    <alternativeName>
        <fullName evidence="5">dUTP pyrophosphatase</fullName>
    </alternativeName>
</protein>
<evidence type="ECO:0000256" key="4">
    <source>
        <dbReference type="ARBA" id="ARBA00047686"/>
    </source>
</evidence>
<dbReference type="CDD" id="cd07557">
    <property type="entry name" value="trimeric_dUTPase"/>
    <property type="match status" value="1"/>
</dbReference>
<dbReference type="InterPro" id="IPR036157">
    <property type="entry name" value="dUTPase-like_sf"/>
</dbReference>
<gene>
    <name evidence="5 8" type="primary">dut</name>
    <name evidence="8" type="ORF">GCM10009767_08940</name>
</gene>
<dbReference type="NCBIfam" id="NF001862">
    <property type="entry name" value="PRK00601.1"/>
    <property type="match status" value="1"/>
</dbReference>
<reference evidence="8 9" key="1">
    <citation type="journal article" date="2019" name="Int. J. Syst. Evol. Microbiol.">
        <title>The Global Catalogue of Microorganisms (GCM) 10K type strain sequencing project: providing services to taxonomists for standard genome sequencing and annotation.</title>
        <authorList>
            <consortium name="The Broad Institute Genomics Platform"/>
            <consortium name="The Broad Institute Genome Sequencing Center for Infectious Disease"/>
            <person name="Wu L."/>
            <person name="Ma J."/>
        </authorList>
    </citation>
    <scope>NUCLEOTIDE SEQUENCE [LARGE SCALE GENOMIC DNA]</scope>
    <source>
        <strain evidence="8 9">JCM 14735</strain>
    </source>
</reference>
<evidence type="ECO:0000256" key="1">
    <source>
        <dbReference type="ARBA" id="ARBA00006581"/>
    </source>
</evidence>
<dbReference type="PANTHER" id="PTHR11241">
    <property type="entry name" value="DEOXYURIDINE 5'-TRIPHOSPHATE NUCLEOTIDOHYDROLASE"/>
    <property type="match status" value="1"/>
</dbReference>
<keyword evidence="3 5" id="KW-0546">Nucleotide metabolism</keyword>
<evidence type="ECO:0000256" key="2">
    <source>
        <dbReference type="ARBA" id="ARBA00022801"/>
    </source>
</evidence>
<evidence type="ECO:0000313" key="8">
    <source>
        <dbReference type="EMBL" id="GAA1752115.1"/>
    </source>
</evidence>
<dbReference type="Gene3D" id="2.70.40.10">
    <property type="match status" value="1"/>
</dbReference>
<keyword evidence="9" id="KW-1185">Reference proteome</keyword>
<keyword evidence="5" id="KW-0479">Metal-binding</keyword>
<comment type="similarity">
    <text evidence="1 5">Belongs to the dUTPase family.</text>
</comment>
<dbReference type="PANTHER" id="PTHR11241:SF0">
    <property type="entry name" value="DEOXYURIDINE 5'-TRIPHOSPHATE NUCLEOTIDOHYDROLASE"/>
    <property type="match status" value="1"/>
</dbReference>
<evidence type="ECO:0000256" key="6">
    <source>
        <dbReference type="SAM" id="MobiDB-lite"/>
    </source>
</evidence>
<comment type="catalytic activity">
    <reaction evidence="4 5">
        <text>dUTP + H2O = dUMP + diphosphate + H(+)</text>
        <dbReference type="Rhea" id="RHEA:10248"/>
        <dbReference type="ChEBI" id="CHEBI:15377"/>
        <dbReference type="ChEBI" id="CHEBI:15378"/>
        <dbReference type="ChEBI" id="CHEBI:33019"/>
        <dbReference type="ChEBI" id="CHEBI:61555"/>
        <dbReference type="ChEBI" id="CHEBI:246422"/>
        <dbReference type="EC" id="3.6.1.23"/>
    </reaction>
</comment>
<dbReference type="InterPro" id="IPR033704">
    <property type="entry name" value="dUTPase_trimeric"/>
</dbReference>
<evidence type="ECO:0000256" key="5">
    <source>
        <dbReference type="HAMAP-Rule" id="MF_00116"/>
    </source>
</evidence>
<comment type="pathway">
    <text evidence="5">Pyrimidine metabolism; dUMP biosynthesis; dUMP from dCTP (dUTP route): step 2/2.</text>
</comment>
<proteinExistence type="inferred from homology"/>
<keyword evidence="5" id="KW-0460">Magnesium</keyword>
<evidence type="ECO:0000259" key="7">
    <source>
        <dbReference type="Pfam" id="PF00692"/>
    </source>
</evidence>
<dbReference type="EMBL" id="BAAAOA010000010">
    <property type="protein sequence ID" value="GAA1752115.1"/>
    <property type="molecule type" value="Genomic_DNA"/>
</dbReference>
<dbReference type="HAMAP" id="MF_00116">
    <property type="entry name" value="dUTPase_bact"/>
    <property type="match status" value="1"/>
</dbReference>
<comment type="caution">
    <text evidence="8">The sequence shown here is derived from an EMBL/GenBank/DDBJ whole genome shotgun (WGS) entry which is preliminary data.</text>
</comment>
<feature type="region of interest" description="Disordered" evidence="6">
    <location>
        <begin position="1"/>
        <end position="40"/>
    </location>
</feature>
<keyword evidence="2 5" id="KW-0378">Hydrolase</keyword>
<dbReference type="Proteomes" id="UP001501204">
    <property type="component" value="Unassembled WGS sequence"/>
</dbReference>
<comment type="caution">
    <text evidence="5">Lacks conserved residue(s) required for the propagation of feature annotation.</text>
</comment>
<evidence type="ECO:0000313" key="9">
    <source>
        <dbReference type="Proteomes" id="UP001501204"/>
    </source>
</evidence>
<feature type="binding site" evidence="5">
    <location>
        <begin position="117"/>
        <end position="119"/>
    </location>
    <ligand>
        <name>substrate</name>
    </ligand>
</feature>
<comment type="cofactor">
    <cofactor evidence="5">
        <name>Mg(2+)</name>
        <dbReference type="ChEBI" id="CHEBI:18420"/>
    </cofactor>
</comment>